<sequence length="114" mass="13423">MSKIEDIIRLCIEVNTTDELEYMLAEECWTEGVKRIFRDEISEGDEYMSVKIKVSYTDDKELSEVLKRLHPVKRVRPQPAKGRFKRAYIDIKQGGLSADLVNENWWQTAENKEK</sequence>
<dbReference type="EMBL" id="CYZU01000008">
    <property type="protein sequence ID" value="CUO04691.1"/>
    <property type="molecule type" value="Genomic_DNA"/>
</dbReference>
<name>A0A174BU83_9FIRM</name>
<dbReference type="STRING" id="39482.ERS852491_01132"/>
<organism evidence="1 2">
    <name type="scientific">Faecalicatena contorta</name>
    <dbReference type="NCBI Taxonomy" id="39482"/>
    <lineage>
        <taxon>Bacteria</taxon>
        <taxon>Bacillati</taxon>
        <taxon>Bacillota</taxon>
        <taxon>Clostridia</taxon>
        <taxon>Lachnospirales</taxon>
        <taxon>Lachnospiraceae</taxon>
        <taxon>Faecalicatena</taxon>
    </lineage>
</organism>
<reference evidence="1 2" key="1">
    <citation type="submission" date="2015-09" db="EMBL/GenBank/DDBJ databases">
        <authorList>
            <consortium name="Pathogen Informatics"/>
        </authorList>
    </citation>
    <scope>NUCLEOTIDE SEQUENCE [LARGE SCALE GENOMIC DNA]</scope>
    <source>
        <strain evidence="1 2">2789STDY5834876</strain>
    </source>
</reference>
<proteinExistence type="predicted"/>
<evidence type="ECO:0000313" key="1">
    <source>
        <dbReference type="EMBL" id="CUO04691.1"/>
    </source>
</evidence>
<accession>A0A174BU83</accession>
<dbReference type="RefSeq" id="WP_055151800.1">
    <property type="nucleotide sequence ID" value="NZ_CYZU01000008.1"/>
</dbReference>
<dbReference type="AlphaFoldDB" id="A0A174BU83"/>
<protein>
    <submittedName>
        <fullName evidence="1">Uncharacterized protein</fullName>
    </submittedName>
</protein>
<dbReference type="Proteomes" id="UP000095544">
    <property type="component" value="Unassembled WGS sequence"/>
</dbReference>
<evidence type="ECO:0000313" key="2">
    <source>
        <dbReference type="Proteomes" id="UP000095544"/>
    </source>
</evidence>
<gene>
    <name evidence="1" type="ORF">ERS852491_01132</name>
</gene>